<comment type="caution">
    <text evidence="2">The sequence shown here is derived from an EMBL/GenBank/DDBJ whole genome shotgun (WGS) entry which is preliminary data.</text>
</comment>
<keyword evidence="3" id="KW-1185">Reference proteome</keyword>
<feature type="chain" id="PRO_5041321974" evidence="1">
    <location>
        <begin position="18"/>
        <end position="168"/>
    </location>
</feature>
<feature type="signal peptide" evidence="1">
    <location>
        <begin position="1"/>
        <end position="17"/>
    </location>
</feature>
<reference evidence="2" key="1">
    <citation type="submission" date="2023-07" db="EMBL/GenBank/DDBJ databases">
        <authorList>
            <consortium name="CYATHOMIX"/>
        </authorList>
    </citation>
    <scope>NUCLEOTIDE SEQUENCE</scope>
    <source>
        <strain evidence="2">N/A</strain>
    </source>
</reference>
<name>A0AA36GMP0_CYLNA</name>
<protein>
    <submittedName>
        <fullName evidence="2">Uncharacterized protein</fullName>
    </submittedName>
</protein>
<keyword evidence="1" id="KW-0732">Signal</keyword>
<dbReference type="AlphaFoldDB" id="A0AA36GMP0"/>
<proteinExistence type="predicted"/>
<sequence length="168" mass="19132">MFYTLVLILVVLQVAAATAPNRTAVMADLLNLDGYSARVAELRAYREYKLQKKAAKEYAKQKEKKKTECKSPTNGTYTVKIECRTKIRISVVVKSKEKLRKPYTNGPDRVKPPSVKGKDVVECRNPYCCGECSKDFKTHTGKWYQCYSLCAKSYPKENKNYRQVAEAA</sequence>
<accession>A0AA36GMP0</accession>
<organism evidence="2 3">
    <name type="scientific">Cylicocyclus nassatus</name>
    <name type="common">Nematode worm</name>
    <dbReference type="NCBI Taxonomy" id="53992"/>
    <lineage>
        <taxon>Eukaryota</taxon>
        <taxon>Metazoa</taxon>
        <taxon>Ecdysozoa</taxon>
        <taxon>Nematoda</taxon>
        <taxon>Chromadorea</taxon>
        <taxon>Rhabditida</taxon>
        <taxon>Rhabditina</taxon>
        <taxon>Rhabditomorpha</taxon>
        <taxon>Strongyloidea</taxon>
        <taxon>Strongylidae</taxon>
        <taxon>Cylicocyclus</taxon>
    </lineage>
</organism>
<dbReference type="EMBL" id="CATQJL010000112">
    <property type="protein sequence ID" value="CAJ0594851.1"/>
    <property type="molecule type" value="Genomic_DNA"/>
</dbReference>
<evidence type="ECO:0000256" key="1">
    <source>
        <dbReference type="SAM" id="SignalP"/>
    </source>
</evidence>
<evidence type="ECO:0000313" key="3">
    <source>
        <dbReference type="Proteomes" id="UP001176961"/>
    </source>
</evidence>
<gene>
    <name evidence="2" type="ORF">CYNAS_LOCUS6834</name>
</gene>
<dbReference type="Proteomes" id="UP001176961">
    <property type="component" value="Unassembled WGS sequence"/>
</dbReference>
<evidence type="ECO:0000313" key="2">
    <source>
        <dbReference type="EMBL" id="CAJ0594851.1"/>
    </source>
</evidence>